<reference evidence="1 2" key="1">
    <citation type="journal article" date="2016" name="Mol. Biol. Evol.">
        <title>Comparative Genomics of Early-Diverging Mushroom-Forming Fungi Provides Insights into the Origins of Lignocellulose Decay Capabilities.</title>
        <authorList>
            <person name="Nagy L.G."/>
            <person name="Riley R."/>
            <person name="Tritt A."/>
            <person name="Adam C."/>
            <person name="Daum C."/>
            <person name="Floudas D."/>
            <person name="Sun H."/>
            <person name="Yadav J.S."/>
            <person name="Pangilinan J."/>
            <person name="Larsson K.H."/>
            <person name="Matsuura K."/>
            <person name="Barry K."/>
            <person name="Labutti K."/>
            <person name="Kuo R."/>
            <person name="Ohm R.A."/>
            <person name="Bhattacharya S.S."/>
            <person name="Shirouzu T."/>
            <person name="Yoshinaga Y."/>
            <person name="Martin F.M."/>
            <person name="Grigoriev I.V."/>
            <person name="Hibbett D.S."/>
        </authorList>
    </citation>
    <scope>NUCLEOTIDE SEQUENCE [LARGE SCALE GENOMIC DNA]</scope>
    <source>
        <strain evidence="1 2">HHB12029</strain>
    </source>
</reference>
<protein>
    <submittedName>
        <fullName evidence="1">Uncharacterized protein</fullName>
    </submittedName>
</protein>
<dbReference type="InParanoid" id="A0A165DLT0"/>
<dbReference type="OrthoDB" id="2269034at2759"/>
<dbReference type="Gene3D" id="1.20.1280.50">
    <property type="match status" value="1"/>
</dbReference>
<evidence type="ECO:0000313" key="1">
    <source>
        <dbReference type="EMBL" id="KZV84856.1"/>
    </source>
</evidence>
<dbReference type="SUPFAM" id="SSF52047">
    <property type="entry name" value="RNI-like"/>
    <property type="match status" value="1"/>
</dbReference>
<dbReference type="EMBL" id="KV426208">
    <property type="protein sequence ID" value="KZV84856.1"/>
    <property type="molecule type" value="Genomic_DNA"/>
</dbReference>
<dbReference type="InterPro" id="IPR032675">
    <property type="entry name" value="LRR_dom_sf"/>
</dbReference>
<gene>
    <name evidence="1" type="ORF">EXIGLDRAFT_726674</name>
</gene>
<sequence>MVHSNDDPRWTRLLDDERTLARMKSELGALTMKREQDLTALAALSESLRLDEAEIDDVRGRIQNLVDSIERRRAAFTPRFLSTYPLELLGYIFEWVCYSKRLAEDDHDEPMSHQLKVDQVRSLQPLRCASVCRRWRAAAMHTATLWTYVGVADCRGQQASALQYYVQQLLQRSGVCLLDIVMELPRDWHMRASYDSIIRALVASSRRWRSLSMYSSASINAMREDPIDILRVVTPNLERVFLQFNDSVGQALMEWPDDSTAPLSLPRCLPHAPKLRTIIHHNAPLTLSPDNPSLGSVEVYAARLDEFRWDYFVDAAHAMSALRVLHISWSFSNEDILQIDPGQLKIPTLEELHLSVGYLLGEFDSDFAIALNRLEAPGIRSIHLTGEMLVELQPLVTQCAPCLTRIYLFSSRVDPRIIPALSRAANLETLDISNECTLCDSLFKSLVATSSSRQWPRLRHVDVSDAITRPENAFAILDFLRARYAAVNDTAPGVPPCEIIDFEGASSTFRPWVHNQMQHILKAARGSAAH</sequence>
<accession>A0A165DLT0</accession>
<dbReference type="Gene3D" id="3.80.10.10">
    <property type="entry name" value="Ribonuclease Inhibitor"/>
    <property type="match status" value="1"/>
</dbReference>
<dbReference type="Proteomes" id="UP000077266">
    <property type="component" value="Unassembled WGS sequence"/>
</dbReference>
<name>A0A165DLT0_EXIGL</name>
<organism evidence="1 2">
    <name type="scientific">Exidia glandulosa HHB12029</name>
    <dbReference type="NCBI Taxonomy" id="1314781"/>
    <lineage>
        <taxon>Eukaryota</taxon>
        <taxon>Fungi</taxon>
        <taxon>Dikarya</taxon>
        <taxon>Basidiomycota</taxon>
        <taxon>Agaricomycotina</taxon>
        <taxon>Agaricomycetes</taxon>
        <taxon>Auriculariales</taxon>
        <taxon>Exidiaceae</taxon>
        <taxon>Exidia</taxon>
    </lineage>
</organism>
<keyword evidence="2" id="KW-1185">Reference proteome</keyword>
<dbReference type="AlphaFoldDB" id="A0A165DLT0"/>
<proteinExistence type="predicted"/>
<evidence type="ECO:0000313" key="2">
    <source>
        <dbReference type="Proteomes" id="UP000077266"/>
    </source>
</evidence>